<reference evidence="1 2" key="1">
    <citation type="journal article" date="2021" name="Hortic Res">
        <title>High-quality reference genome and annotation aids understanding of berry development for evergreen blueberry (Vaccinium darrowii).</title>
        <authorList>
            <person name="Yu J."/>
            <person name="Hulse-Kemp A.M."/>
            <person name="Babiker E."/>
            <person name="Staton M."/>
        </authorList>
    </citation>
    <scope>NUCLEOTIDE SEQUENCE [LARGE SCALE GENOMIC DNA]</scope>
    <source>
        <strain evidence="2">cv. NJ 8807/NJ 8810</strain>
        <tissue evidence="1">Young leaf</tissue>
    </source>
</reference>
<comment type="caution">
    <text evidence="1">The sequence shown here is derived from an EMBL/GenBank/DDBJ whole genome shotgun (WGS) entry which is preliminary data.</text>
</comment>
<protein>
    <submittedName>
        <fullName evidence="1">Uncharacterized protein</fullName>
    </submittedName>
</protein>
<evidence type="ECO:0000313" key="2">
    <source>
        <dbReference type="Proteomes" id="UP000828048"/>
    </source>
</evidence>
<gene>
    <name evidence="1" type="ORF">Vadar_022184</name>
</gene>
<dbReference type="EMBL" id="CM037161">
    <property type="protein sequence ID" value="KAH7855180.1"/>
    <property type="molecule type" value="Genomic_DNA"/>
</dbReference>
<accession>A0ACB7YQS2</accession>
<organism evidence="1 2">
    <name type="scientific">Vaccinium darrowii</name>
    <dbReference type="NCBI Taxonomy" id="229202"/>
    <lineage>
        <taxon>Eukaryota</taxon>
        <taxon>Viridiplantae</taxon>
        <taxon>Streptophyta</taxon>
        <taxon>Embryophyta</taxon>
        <taxon>Tracheophyta</taxon>
        <taxon>Spermatophyta</taxon>
        <taxon>Magnoliopsida</taxon>
        <taxon>eudicotyledons</taxon>
        <taxon>Gunneridae</taxon>
        <taxon>Pentapetalae</taxon>
        <taxon>asterids</taxon>
        <taxon>Ericales</taxon>
        <taxon>Ericaceae</taxon>
        <taxon>Vaccinioideae</taxon>
        <taxon>Vaccinieae</taxon>
        <taxon>Vaccinium</taxon>
    </lineage>
</organism>
<evidence type="ECO:0000313" key="1">
    <source>
        <dbReference type="EMBL" id="KAH7855180.1"/>
    </source>
</evidence>
<name>A0ACB7YQS2_9ERIC</name>
<keyword evidence="2" id="KW-1185">Reference proteome</keyword>
<dbReference type="Proteomes" id="UP000828048">
    <property type="component" value="Chromosome 11"/>
</dbReference>
<sequence>MEAGIWPERLVEKMEREVTRLVVRSQSTPYHSQQFVVMFGFHEEGFGGERWGGEREEEEEREGEEESGGGGGSATASHGFFLMVY</sequence>
<proteinExistence type="predicted"/>